<organism evidence="2">
    <name type="scientific">Capitella teleta</name>
    <name type="common">Polychaete worm</name>
    <dbReference type="NCBI Taxonomy" id="283909"/>
    <lineage>
        <taxon>Eukaryota</taxon>
        <taxon>Metazoa</taxon>
        <taxon>Spiralia</taxon>
        <taxon>Lophotrochozoa</taxon>
        <taxon>Annelida</taxon>
        <taxon>Polychaeta</taxon>
        <taxon>Sedentaria</taxon>
        <taxon>Scolecida</taxon>
        <taxon>Capitellidae</taxon>
        <taxon>Capitella</taxon>
    </lineage>
</organism>
<dbReference type="InterPro" id="IPR015424">
    <property type="entry name" value="PyrdxlP-dep_Trfase"/>
</dbReference>
<dbReference type="EMBL" id="KB294939">
    <property type="protein sequence ID" value="ELU13880.1"/>
    <property type="molecule type" value="Genomic_DNA"/>
</dbReference>
<dbReference type="Proteomes" id="UP000014760">
    <property type="component" value="Unassembled WGS sequence"/>
</dbReference>
<reference evidence="2 4" key="2">
    <citation type="journal article" date="2013" name="Nature">
        <title>Insights into bilaterian evolution from three spiralian genomes.</title>
        <authorList>
            <person name="Simakov O."/>
            <person name="Marletaz F."/>
            <person name="Cho S.J."/>
            <person name="Edsinger-Gonzales E."/>
            <person name="Havlak P."/>
            <person name="Hellsten U."/>
            <person name="Kuo D.H."/>
            <person name="Larsson T."/>
            <person name="Lv J."/>
            <person name="Arendt D."/>
            <person name="Savage R."/>
            <person name="Osoegawa K."/>
            <person name="de Jong P."/>
            <person name="Grimwood J."/>
            <person name="Chapman J.A."/>
            <person name="Shapiro H."/>
            <person name="Aerts A."/>
            <person name="Otillar R.P."/>
            <person name="Terry A.Y."/>
            <person name="Boore J.L."/>
            <person name="Grigoriev I.V."/>
            <person name="Lindberg D.R."/>
            <person name="Seaver E.C."/>
            <person name="Weisblat D.A."/>
            <person name="Putnam N.H."/>
            <person name="Rokhsar D.S."/>
        </authorList>
    </citation>
    <scope>NUCLEOTIDE SEQUENCE</scope>
    <source>
        <strain evidence="2 4">I ESC-2004</strain>
    </source>
</reference>
<dbReference type="EMBL" id="AMQN01005008">
    <property type="status" value="NOT_ANNOTATED_CDS"/>
    <property type="molecule type" value="Genomic_DNA"/>
</dbReference>
<keyword evidence="1" id="KW-0456">Lyase</keyword>
<evidence type="ECO:0000313" key="2">
    <source>
        <dbReference type="EMBL" id="ELU13880.1"/>
    </source>
</evidence>
<dbReference type="GO" id="GO:0005737">
    <property type="term" value="C:cytoplasm"/>
    <property type="evidence" value="ECO:0007669"/>
    <property type="project" value="TreeGrafter"/>
</dbReference>
<dbReference type="OMA" id="NIMNDVN"/>
<proteinExistence type="predicted"/>
<reference evidence="4" key="1">
    <citation type="submission" date="2012-12" db="EMBL/GenBank/DDBJ databases">
        <authorList>
            <person name="Hellsten U."/>
            <person name="Grimwood J."/>
            <person name="Chapman J.A."/>
            <person name="Shapiro H."/>
            <person name="Aerts A."/>
            <person name="Otillar R.P."/>
            <person name="Terry A.Y."/>
            <person name="Boore J.L."/>
            <person name="Simakov O."/>
            <person name="Marletaz F."/>
            <person name="Cho S.-J."/>
            <person name="Edsinger-Gonzales E."/>
            <person name="Havlak P."/>
            <person name="Kuo D.-H."/>
            <person name="Larsson T."/>
            <person name="Lv J."/>
            <person name="Arendt D."/>
            <person name="Savage R."/>
            <person name="Osoegawa K."/>
            <person name="de Jong P."/>
            <person name="Lindberg D.R."/>
            <person name="Seaver E.C."/>
            <person name="Weisblat D.A."/>
            <person name="Putnam N.H."/>
            <person name="Grigoriev I.V."/>
            <person name="Rokhsar D.S."/>
        </authorList>
    </citation>
    <scope>NUCLEOTIDE SEQUENCE</scope>
    <source>
        <strain evidence="4">I ESC-2004</strain>
    </source>
</reference>
<dbReference type="GO" id="GO:0006520">
    <property type="term" value="P:amino acid metabolic process"/>
    <property type="evidence" value="ECO:0007669"/>
    <property type="project" value="InterPro"/>
</dbReference>
<accession>R7VDX4</accession>
<reference evidence="3" key="3">
    <citation type="submission" date="2015-06" db="UniProtKB">
        <authorList>
            <consortium name="EnsemblMetazoa"/>
        </authorList>
    </citation>
    <scope>IDENTIFICATION</scope>
</reference>
<evidence type="ECO:0000313" key="3">
    <source>
        <dbReference type="EnsemblMetazoa" id="CapteP119621"/>
    </source>
</evidence>
<dbReference type="GO" id="GO:0016831">
    <property type="term" value="F:carboxy-lyase activity"/>
    <property type="evidence" value="ECO:0007669"/>
    <property type="project" value="UniProtKB-KW"/>
</dbReference>
<sequence length="80" mass="9078">ADYIENIHSRRVIPEVQPGYLREMLPNKAPRNEDAWKDVMKDVERPGMPGVSRLFPCCNSACGVLCSKMSQQIITSITVW</sequence>
<dbReference type="InterPro" id="IPR010977">
    <property type="entry name" value="Aromatic_deC"/>
</dbReference>
<dbReference type="OrthoDB" id="6148129at2759"/>
<feature type="non-terminal residue" evidence="2">
    <location>
        <position position="1"/>
    </location>
</feature>
<gene>
    <name evidence="2" type="ORF">CAPTEDRAFT_119621</name>
</gene>
<dbReference type="PANTHER" id="PTHR11999:SF70">
    <property type="entry name" value="MIP05841P"/>
    <property type="match status" value="1"/>
</dbReference>
<dbReference type="STRING" id="283909.R7VDX4"/>
<dbReference type="EnsemblMetazoa" id="CapteT119621">
    <property type="protein sequence ID" value="CapteP119621"/>
    <property type="gene ID" value="CapteG119621"/>
</dbReference>
<dbReference type="PRINTS" id="PR00800">
    <property type="entry name" value="YHDCRBOXLASE"/>
</dbReference>
<keyword evidence="4" id="KW-1185">Reference proteome</keyword>
<dbReference type="Gene3D" id="1.20.1340.10">
    <property type="entry name" value="dopa decarboxylase, N-terminal domain"/>
    <property type="match status" value="1"/>
</dbReference>
<protein>
    <submittedName>
        <fullName evidence="2 3">Uncharacterized protein</fullName>
    </submittedName>
</protein>
<evidence type="ECO:0000256" key="1">
    <source>
        <dbReference type="ARBA" id="ARBA00022793"/>
    </source>
</evidence>
<name>R7VDX4_CAPTE</name>
<dbReference type="HOGENOM" id="CLU_2596882_0_0_1"/>
<evidence type="ECO:0000313" key="4">
    <source>
        <dbReference type="Proteomes" id="UP000014760"/>
    </source>
</evidence>
<keyword evidence="1" id="KW-0210">Decarboxylase</keyword>
<dbReference type="PANTHER" id="PTHR11999">
    <property type="entry name" value="GROUP II PYRIDOXAL-5-PHOSPHATE DECARBOXYLASE"/>
    <property type="match status" value="1"/>
</dbReference>
<dbReference type="SUPFAM" id="SSF53383">
    <property type="entry name" value="PLP-dependent transferases"/>
    <property type="match status" value="1"/>
</dbReference>
<dbReference type="AlphaFoldDB" id="R7VDX4"/>